<accession>A0ABT2U3C3</accession>
<comment type="caution">
    <text evidence="3">The sequence shown here is derived from an EMBL/GenBank/DDBJ whole genome shotgun (WGS) entry which is preliminary data.</text>
</comment>
<evidence type="ECO:0000313" key="3">
    <source>
        <dbReference type="EMBL" id="MCU6789098.1"/>
    </source>
</evidence>
<dbReference type="InterPro" id="IPR002901">
    <property type="entry name" value="MGlyc_endo_b_GlcNAc-like_dom"/>
</dbReference>
<feature type="chain" id="PRO_5046506867" evidence="1">
    <location>
        <begin position="22"/>
        <end position="647"/>
    </location>
</feature>
<evidence type="ECO:0000313" key="4">
    <source>
        <dbReference type="Proteomes" id="UP001652397"/>
    </source>
</evidence>
<feature type="signal peptide" evidence="1">
    <location>
        <begin position="1"/>
        <end position="21"/>
    </location>
</feature>
<keyword evidence="1" id="KW-0732">Signal</keyword>
<gene>
    <name evidence="3" type="ORF">OCV66_08330</name>
</gene>
<dbReference type="Proteomes" id="UP001652397">
    <property type="component" value="Unassembled WGS sequence"/>
</dbReference>
<name>A0ABT2U3C3_9FIRM</name>
<evidence type="ECO:0000256" key="1">
    <source>
        <dbReference type="SAM" id="SignalP"/>
    </source>
</evidence>
<dbReference type="EMBL" id="JAOQJE010000006">
    <property type="protein sequence ID" value="MCU6789098.1"/>
    <property type="molecule type" value="Genomic_DNA"/>
</dbReference>
<dbReference type="Pfam" id="PF01832">
    <property type="entry name" value="Glucosaminidase"/>
    <property type="match status" value="1"/>
</dbReference>
<keyword evidence="4" id="KW-1185">Reference proteome</keyword>
<protein>
    <submittedName>
        <fullName evidence="3">Glucosaminidase domain-containing protein</fullName>
    </submittedName>
</protein>
<proteinExistence type="predicted"/>
<sequence>MLKRLIFTALSVAALTCTASAATALPAASGGQTFHVSTTLSDTVGRTATPTIYNIDGNTYFKLRDLGRLLDFGVAYDPSSNAVHIDPDGSYVPEAGESSTVQNTATSSAAAIPTRQTLYLAGERITPQVYNIKGNNFIGLRALGQLADFGVSYNYDNKRITAYAAYPYAPETSWNAAMNDLANNLRALPSASYHLTAARYAPVITEDGSADWRALVSTLRAVKDAPLYASGSALFRSSLYWADALTAALANTTASGTPAYNVALASLADPDLFDNPDKAALQADFQAMSAAYLGSRPSSLADISVSNGYSKNARSRLSLSDTYTLTGGASADDRKKAEAYFSSQMAELSALKTDSERISYIYLLLQREYQTGGSASWTAAYGRKKQVSATSLAAAADWMFSEAGIPAFLARSWSAAWNVVYVNGQWAVFDFTKGSTLRSLDDYRLIDTHPGSTLMLTQVMRPGSSYYNAKTATVDKYFSYTSLTGTPQATAAQMQAYIKKANPNVPQSVIDMIPYYISEGQAEGIRGDIAFAQSCLETGNFTFRDSAVTIGQNNFCGLGVIDNGMKGASFDTPQLGIRAQIQHLKAYANHEPLRNACIDPRFSLVSRGAAPTVQYLGIQENPKGYGWAAGADYGVKILNILENILTY</sequence>
<evidence type="ECO:0000259" key="2">
    <source>
        <dbReference type="Pfam" id="PF01832"/>
    </source>
</evidence>
<dbReference type="RefSeq" id="WP_262564250.1">
    <property type="nucleotide sequence ID" value="NZ_JAOQJE010000006.1"/>
</dbReference>
<feature type="domain" description="Mannosyl-glycoprotein endo-beta-N-acetylglucosamidase-like" evidence="2">
    <location>
        <begin position="514"/>
        <end position="643"/>
    </location>
</feature>
<reference evidence="3 4" key="1">
    <citation type="journal article" date="2021" name="ISME Commun">
        <title>Automated analysis of genomic sequences facilitates high-throughput and comprehensive description of bacteria.</title>
        <authorList>
            <person name="Hitch T.C.A."/>
        </authorList>
    </citation>
    <scope>NUCLEOTIDE SEQUENCE [LARGE SCALE GENOMIC DNA]</scope>
    <source>
        <strain evidence="3 4">Sanger_34</strain>
    </source>
</reference>
<organism evidence="3 4">
    <name type="scientific">Agathobaculum ammoniilyticum</name>
    <dbReference type="NCBI Taxonomy" id="2981778"/>
    <lineage>
        <taxon>Bacteria</taxon>
        <taxon>Bacillati</taxon>
        <taxon>Bacillota</taxon>
        <taxon>Clostridia</taxon>
        <taxon>Eubacteriales</taxon>
        <taxon>Butyricicoccaceae</taxon>
        <taxon>Agathobaculum</taxon>
    </lineage>
</organism>